<proteinExistence type="predicted"/>
<dbReference type="Proteomes" id="UP000467322">
    <property type="component" value="Unassembled WGS sequence"/>
</dbReference>
<sequence length="228" mass="25446">MPWVFRCPIHGIDLQDTTGAAFSTVLGAGRLAAMEPPAEIGAAMLDAWAHGKGHQGFGPVEMLALLTAQHRRASPPSAREQPRMSLQTRRDYHAFLTTPIIRQALTVVVPEYDAVAPLLAKPVRPGLYGLAQGSQLQAFALTVGIGRIAAHPVDQVIEVLLKSDEQGQVRVREALKPWPLSVRRRIFARLWRAQRDESERQATETSKRRRQSYKHRRAQSYKYRSGVS</sequence>
<organism evidence="2 3">
    <name type="scientific">Maritimibacter harenae</name>
    <dbReference type="NCBI Taxonomy" id="2606218"/>
    <lineage>
        <taxon>Bacteria</taxon>
        <taxon>Pseudomonadati</taxon>
        <taxon>Pseudomonadota</taxon>
        <taxon>Alphaproteobacteria</taxon>
        <taxon>Rhodobacterales</taxon>
        <taxon>Roseobacteraceae</taxon>
        <taxon>Maritimibacter</taxon>
    </lineage>
</organism>
<evidence type="ECO:0000313" key="2">
    <source>
        <dbReference type="EMBL" id="MZR15373.1"/>
    </source>
</evidence>
<feature type="compositionally biased region" description="Basic residues" evidence="1">
    <location>
        <begin position="207"/>
        <end position="219"/>
    </location>
</feature>
<accession>A0A845MAW7</accession>
<keyword evidence="3" id="KW-1185">Reference proteome</keyword>
<dbReference type="EMBL" id="WTUX01000053">
    <property type="protein sequence ID" value="MZR15373.1"/>
    <property type="molecule type" value="Genomic_DNA"/>
</dbReference>
<gene>
    <name evidence="2" type="ORF">GQE99_20330</name>
</gene>
<feature type="region of interest" description="Disordered" evidence="1">
    <location>
        <begin position="196"/>
        <end position="228"/>
    </location>
</feature>
<evidence type="ECO:0000256" key="1">
    <source>
        <dbReference type="SAM" id="MobiDB-lite"/>
    </source>
</evidence>
<reference evidence="2 3" key="1">
    <citation type="submission" date="2019-12" db="EMBL/GenBank/DDBJ databases">
        <title>Maritimibacter sp. nov. sp. isolated from sea sand.</title>
        <authorList>
            <person name="Kim J."/>
            <person name="Jeong S.E."/>
            <person name="Jung H.S."/>
            <person name="Jeon C.O."/>
        </authorList>
    </citation>
    <scope>NUCLEOTIDE SEQUENCE [LARGE SCALE GENOMIC DNA]</scope>
    <source>
        <strain evidence="2 3">DP07</strain>
    </source>
</reference>
<dbReference type="AlphaFoldDB" id="A0A845MAW7"/>
<name>A0A845MAW7_9RHOB</name>
<protein>
    <submittedName>
        <fullName evidence="2">Uncharacterized protein</fullName>
    </submittedName>
</protein>
<comment type="caution">
    <text evidence="2">The sequence shown here is derived from an EMBL/GenBank/DDBJ whole genome shotgun (WGS) entry which is preliminary data.</text>
</comment>
<feature type="compositionally biased region" description="Basic and acidic residues" evidence="1">
    <location>
        <begin position="196"/>
        <end position="206"/>
    </location>
</feature>
<evidence type="ECO:0000313" key="3">
    <source>
        <dbReference type="Proteomes" id="UP000467322"/>
    </source>
</evidence>